<sequence length="88" mass="9509">MIQNYGAFLEKDGAGFQGQITLTGFKNGDEEPGGQRALIFDQGNRISQGISCADVADVCEKALHDSTARNKSFDIWCSIYQTSGAQCN</sequence>
<name>A0AAU9M6Q5_9ASTR</name>
<evidence type="ECO:0000313" key="2">
    <source>
        <dbReference type="Proteomes" id="UP001157418"/>
    </source>
</evidence>
<gene>
    <name evidence="1" type="ORF">LVIROSA_LOCUS9744</name>
</gene>
<protein>
    <submittedName>
        <fullName evidence="1">Uncharacterized protein</fullName>
    </submittedName>
</protein>
<dbReference type="EMBL" id="CAKMRJ010001112">
    <property type="protein sequence ID" value="CAH1422410.1"/>
    <property type="molecule type" value="Genomic_DNA"/>
</dbReference>
<reference evidence="1 2" key="1">
    <citation type="submission" date="2022-01" db="EMBL/GenBank/DDBJ databases">
        <authorList>
            <person name="Xiong W."/>
            <person name="Schranz E."/>
        </authorList>
    </citation>
    <scope>NUCLEOTIDE SEQUENCE [LARGE SCALE GENOMIC DNA]</scope>
</reference>
<keyword evidence="2" id="KW-1185">Reference proteome</keyword>
<dbReference type="AlphaFoldDB" id="A0AAU9M6Q5"/>
<accession>A0AAU9M6Q5</accession>
<dbReference type="Proteomes" id="UP001157418">
    <property type="component" value="Unassembled WGS sequence"/>
</dbReference>
<proteinExistence type="predicted"/>
<evidence type="ECO:0000313" key="1">
    <source>
        <dbReference type="EMBL" id="CAH1422410.1"/>
    </source>
</evidence>
<organism evidence="1 2">
    <name type="scientific">Lactuca virosa</name>
    <dbReference type="NCBI Taxonomy" id="75947"/>
    <lineage>
        <taxon>Eukaryota</taxon>
        <taxon>Viridiplantae</taxon>
        <taxon>Streptophyta</taxon>
        <taxon>Embryophyta</taxon>
        <taxon>Tracheophyta</taxon>
        <taxon>Spermatophyta</taxon>
        <taxon>Magnoliopsida</taxon>
        <taxon>eudicotyledons</taxon>
        <taxon>Gunneridae</taxon>
        <taxon>Pentapetalae</taxon>
        <taxon>asterids</taxon>
        <taxon>campanulids</taxon>
        <taxon>Asterales</taxon>
        <taxon>Asteraceae</taxon>
        <taxon>Cichorioideae</taxon>
        <taxon>Cichorieae</taxon>
        <taxon>Lactucinae</taxon>
        <taxon>Lactuca</taxon>
    </lineage>
</organism>
<comment type="caution">
    <text evidence="1">The sequence shown here is derived from an EMBL/GenBank/DDBJ whole genome shotgun (WGS) entry which is preliminary data.</text>
</comment>
<dbReference type="Gene3D" id="3.40.50.720">
    <property type="entry name" value="NAD(P)-binding Rossmann-like Domain"/>
    <property type="match status" value="1"/>
</dbReference>